<evidence type="ECO:0000313" key="10">
    <source>
        <dbReference type="EMBL" id="KAE9537539.1"/>
    </source>
</evidence>
<dbReference type="InterPro" id="IPR048866">
    <property type="entry name" value="ORC5_lid"/>
</dbReference>
<dbReference type="EMBL" id="VYZN01000018">
    <property type="protein sequence ID" value="KAE9537539.1"/>
    <property type="molecule type" value="Genomic_DNA"/>
</dbReference>
<dbReference type="GO" id="GO:0006270">
    <property type="term" value="P:DNA replication initiation"/>
    <property type="evidence" value="ECO:0007669"/>
    <property type="project" value="TreeGrafter"/>
</dbReference>
<proteinExistence type="inferred from homology"/>
<evidence type="ECO:0000259" key="7">
    <source>
        <dbReference type="Pfam" id="PF13191"/>
    </source>
</evidence>
<evidence type="ECO:0000256" key="4">
    <source>
        <dbReference type="ARBA" id="ARBA00022741"/>
    </source>
</evidence>
<dbReference type="GO" id="GO:0005664">
    <property type="term" value="C:nuclear origin of replication recognition complex"/>
    <property type="evidence" value="ECO:0007669"/>
    <property type="project" value="TreeGrafter"/>
</dbReference>
<dbReference type="InterPro" id="IPR020796">
    <property type="entry name" value="ORC5"/>
</dbReference>
<feature type="domain" description="ORC5 lid" evidence="9">
    <location>
        <begin position="203"/>
        <end position="245"/>
    </location>
</feature>
<dbReference type="OrthoDB" id="365981at2759"/>
<keyword evidence="6" id="KW-0539">Nucleus</keyword>
<dbReference type="PANTHER" id="PTHR12705">
    <property type="entry name" value="ORIGIN RECOGNITION COMPLEX SUBUNIT 5"/>
    <property type="match status" value="1"/>
</dbReference>
<name>A0A6G0TSB2_APHGL</name>
<dbReference type="Pfam" id="PF21639">
    <property type="entry name" value="ORC5_lid"/>
    <property type="match status" value="1"/>
</dbReference>
<dbReference type="InterPro" id="IPR027417">
    <property type="entry name" value="P-loop_NTPase"/>
</dbReference>
<comment type="similarity">
    <text evidence="2">Belongs to the ORC5 family.</text>
</comment>
<comment type="caution">
    <text evidence="10">The sequence shown here is derived from an EMBL/GenBank/DDBJ whole genome shotgun (WGS) entry which is preliminary data.</text>
</comment>
<gene>
    <name evidence="10" type="ORF">AGLY_006562</name>
</gene>
<dbReference type="InterPro" id="IPR047088">
    <property type="entry name" value="ORC5_C"/>
</dbReference>
<evidence type="ECO:0000256" key="1">
    <source>
        <dbReference type="ARBA" id="ARBA00004123"/>
    </source>
</evidence>
<feature type="domain" description="Origin recognition complex subunit 5 C-terminal" evidence="8">
    <location>
        <begin position="293"/>
        <end position="401"/>
    </location>
</feature>
<dbReference type="GO" id="GO:0003688">
    <property type="term" value="F:DNA replication origin binding"/>
    <property type="evidence" value="ECO:0007669"/>
    <property type="project" value="TreeGrafter"/>
</dbReference>
<keyword evidence="5" id="KW-0067">ATP-binding</keyword>
<protein>
    <recommendedName>
        <fullName evidence="12">Orc1-like AAA ATPase domain-containing protein</fullName>
    </recommendedName>
</protein>
<dbReference type="Pfam" id="PF14630">
    <property type="entry name" value="ORC5_C"/>
    <property type="match status" value="1"/>
</dbReference>
<dbReference type="Gene3D" id="3.40.50.300">
    <property type="entry name" value="P-loop containing nucleotide triphosphate hydrolases"/>
    <property type="match status" value="1"/>
</dbReference>
<feature type="domain" description="Orc1-like AAA ATPase" evidence="7">
    <location>
        <begin position="18"/>
        <end position="157"/>
    </location>
</feature>
<evidence type="ECO:0000256" key="6">
    <source>
        <dbReference type="ARBA" id="ARBA00023242"/>
    </source>
</evidence>
<evidence type="ECO:0000313" key="11">
    <source>
        <dbReference type="Proteomes" id="UP000475862"/>
    </source>
</evidence>
<sequence length="440" mass="50640">MLSKSNKTAIRDSLNSDFPFRDIQINMLCNLFLTDDGVLPPCVFIHGLPSTGKTSIATRLLYLLGKSVKSSIVNSVCCYTNQFLFEPILKDLLQIKQSELPDRCDNFMQFLNILKQSEIQQERVIILLDNCEMLGHEQIVLFTKLQELIKSYQLCVILISQVHPAKFDEDINFIPIVFEQYNNDEILFILSKDIPKNWSLSIYQNFLTVFMGSFYGSCRDLVELKHLAKVLFIKYVEPIEDGSCTEINQPLLFRKISPTIQLLLNNVYLGTSLENVNSLSDENTKFDKLALDLPYYAKYFLIAAYIASFNLPKYDKQLFVKASNKKKKTNRLVNKTENSTSQLVGPKIFSLDRLLAIFYAIIEENTNMTANLLAQVNTLSDLGLLIRLGDGKLDTPKYRCSHYNKIIFARFPLTRTRLLRHQDMLLKPGLSQSYREEWQA</sequence>
<keyword evidence="11" id="KW-1185">Reference proteome</keyword>
<dbReference type="InterPro" id="IPR041664">
    <property type="entry name" value="AAA_16"/>
</dbReference>
<dbReference type="SUPFAM" id="SSF52540">
    <property type="entry name" value="P-loop containing nucleoside triphosphate hydrolases"/>
    <property type="match status" value="1"/>
</dbReference>
<keyword evidence="3" id="KW-0235">DNA replication</keyword>
<evidence type="ECO:0000256" key="3">
    <source>
        <dbReference type="ARBA" id="ARBA00022705"/>
    </source>
</evidence>
<reference evidence="10 11" key="1">
    <citation type="submission" date="2019-08" db="EMBL/GenBank/DDBJ databases">
        <title>The genome of the soybean aphid Biotype 1, its phylome, world population structure and adaptation to the North American continent.</title>
        <authorList>
            <person name="Giordano R."/>
            <person name="Donthu R.K."/>
            <person name="Hernandez A.G."/>
            <person name="Wright C.L."/>
            <person name="Zimin A.V."/>
        </authorList>
    </citation>
    <scope>NUCLEOTIDE SEQUENCE [LARGE SCALE GENOMIC DNA]</scope>
    <source>
        <tissue evidence="10">Whole aphids</tissue>
    </source>
</reference>
<organism evidence="10 11">
    <name type="scientific">Aphis glycines</name>
    <name type="common">Soybean aphid</name>
    <dbReference type="NCBI Taxonomy" id="307491"/>
    <lineage>
        <taxon>Eukaryota</taxon>
        <taxon>Metazoa</taxon>
        <taxon>Ecdysozoa</taxon>
        <taxon>Arthropoda</taxon>
        <taxon>Hexapoda</taxon>
        <taxon>Insecta</taxon>
        <taxon>Pterygota</taxon>
        <taxon>Neoptera</taxon>
        <taxon>Paraneoptera</taxon>
        <taxon>Hemiptera</taxon>
        <taxon>Sternorrhyncha</taxon>
        <taxon>Aphidomorpha</taxon>
        <taxon>Aphidoidea</taxon>
        <taxon>Aphididae</taxon>
        <taxon>Aphidini</taxon>
        <taxon>Aphis</taxon>
        <taxon>Aphis</taxon>
    </lineage>
</organism>
<evidence type="ECO:0008006" key="12">
    <source>
        <dbReference type="Google" id="ProtNLM"/>
    </source>
</evidence>
<evidence type="ECO:0000256" key="5">
    <source>
        <dbReference type="ARBA" id="ARBA00022840"/>
    </source>
</evidence>
<keyword evidence="4" id="KW-0547">Nucleotide-binding</keyword>
<evidence type="ECO:0000256" key="2">
    <source>
        <dbReference type="ARBA" id="ARBA00006269"/>
    </source>
</evidence>
<evidence type="ECO:0000259" key="8">
    <source>
        <dbReference type="Pfam" id="PF14630"/>
    </source>
</evidence>
<accession>A0A6G0TSB2</accession>
<dbReference type="AlphaFoldDB" id="A0A6G0TSB2"/>
<comment type="subcellular location">
    <subcellularLocation>
        <location evidence="1">Nucleus</location>
    </subcellularLocation>
</comment>
<dbReference type="PANTHER" id="PTHR12705:SF0">
    <property type="entry name" value="ORIGIN RECOGNITION COMPLEX SUBUNIT 5"/>
    <property type="match status" value="1"/>
</dbReference>
<dbReference type="Pfam" id="PF13191">
    <property type="entry name" value="AAA_16"/>
    <property type="match status" value="1"/>
</dbReference>
<evidence type="ECO:0000259" key="9">
    <source>
        <dbReference type="Pfam" id="PF21639"/>
    </source>
</evidence>
<dbReference type="Proteomes" id="UP000475862">
    <property type="component" value="Unassembled WGS sequence"/>
</dbReference>